<dbReference type="AlphaFoldDB" id="A0A165G9T2"/>
<comment type="subcellular location">
    <subcellularLocation>
        <location evidence="1">Nucleus</location>
    </subcellularLocation>
</comment>
<evidence type="ECO:0000256" key="3">
    <source>
        <dbReference type="ARBA" id="ARBA00022737"/>
    </source>
</evidence>
<organism evidence="10 11">
    <name type="scientific">Exidia glandulosa HHB12029</name>
    <dbReference type="NCBI Taxonomy" id="1314781"/>
    <lineage>
        <taxon>Eukaryota</taxon>
        <taxon>Fungi</taxon>
        <taxon>Dikarya</taxon>
        <taxon>Basidiomycota</taxon>
        <taxon>Agaricomycotina</taxon>
        <taxon>Agaricomycetes</taxon>
        <taxon>Auriculariales</taxon>
        <taxon>Exidiaceae</taxon>
        <taxon>Exidia</taxon>
    </lineage>
</organism>
<dbReference type="SMART" id="SM00132">
    <property type="entry name" value="LIM"/>
    <property type="match status" value="2"/>
</dbReference>
<dbReference type="PROSITE" id="PS00478">
    <property type="entry name" value="LIM_DOMAIN_1"/>
    <property type="match status" value="2"/>
</dbReference>
<dbReference type="InParanoid" id="A0A165G9T2"/>
<dbReference type="CDD" id="cd09326">
    <property type="entry name" value="LIM_CRP_like"/>
    <property type="match status" value="2"/>
</dbReference>
<dbReference type="EMBL" id="KV426054">
    <property type="protein sequence ID" value="KZV90198.1"/>
    <property type="molecule type" value="Genomic_DNA"/>
</dbReference>
<dbReference type="PANTHER" id="PTHR24215:SF35">
    <property type="entry name" value="MUSCLE LIM PROTEIN MLP84B"/>
    <property type="match status" value="1"/>
</dbReference>
<feature type="compositionally biased region" description="Low complexity" evidence="8">
    <location>
        <begin position="74"/>
        <end position="99"/>
    </location>
</feature>
<evidence type="ECO:0000256" key="8">
    <source>
        <dbReference type="SAM" id="MobiDB-lite"/>
    </source>
</evidence>
<feature type="domain" description="LIM zinc-binding" evidence="9">
    <location>
        <begin position="195"/>
        <end position="255"/>
    </location>
</feature>
<proteinExistence type="predicted"/>
<sequence>MSFGGTHYCPTCDKAVYAAEQVMGPGRKIYHKMCLKCKGCNKRLDSFSLVEHNFEPYCKSCHVRLFGTRDLRSANLSPSSPTASPSTSFSPLSTPALTSRSSTDLTKERVNSPDDEDDDVDEPRTPPPPSHAFLKSDPAVADPRPLKQSLTGSAAFLPRAQPLRPTATGTSPSKVQRYASPSPGKAAARFASPNPLCPVCDKAVYFAEQVKASGRVWHKACLRCTECRVLLDSNRLTEKDGDPLCRSCYSKLHGPQGSGYALLGR</sequence>
<keyword evidence="11" id="KW-1185">Reference proteome</keyword>
<dbReference type="FunFam" id="2.10.110.10:FF:000001">
    <property type="entry name" value="Cysteine and glycine-rich protein 1"/>
    <property type="match status" value="2"/>
</dbReference>
<evidence type="ECO:0000256" key="1">
    <source>
        <dbReference type="ARBA" id="ARBA00004123"/>
    </source>
</evidence>
<evidence type="ECO:0000256" key="6">
    <source>
        <dbReference type="ARBA" id="ARBA00023242"/>
    </source>
</evidence>
<dbReference type="GO" id="GO:0046872">
    <property type="term" value="F:metal ion binding"/>
    <property type="evidence" value="ECO:0007669"/>
    <property type="project" value="UniProtKB-KW"/>
</dbReference>
<keyword evidence="3" id="KW-0677">Repeat</keyword>
<dbReference type="OrthoDB" id="8062037at2759"/>
<evidence type="ECO:0000256" key="4">
    <source>
        <dbReference type="ARBA" id="ARBA00022833"/>
    </source>
</evidence>
<keyword evidence="4 7" id="KW-0862">Zinc</keyword>
<reference evidence="10 11" key="1">
    <citation type="journal article" date="2016" name="Mol. Biol. Evol.">
        <title>Comparative Genomics of Early-Diverging Mushroom-Forming Fungi Provides Insights into the Origins of Lignocellulose Decay Capabilities.</title>
        <authorList>
            <person name="Nagy L.G."/>
            <person name="Riley R."/>
            <person name="Tritt A."/>
            <person name="Adam C."/>
            <person name="Daum C."/>
            <person name="Floudas D."/>
            <person name="Sun H."/>
            <person name="Yadav J.S."/>
            <person name="Pangilinan J."/>
            <person name="Larsson K.H."/>
            <person name="Matsuura K."/>
            <person name="Barry K."/>
            <person name="Labutti K."/>
            <person name="Kuo R."/>
            <person name="Ohm R.A."/>
            <person name="Bhattacharya S.S."/>
            <person name="Shirouzu T."/>
            <person name="Yoshinaga Y."/>
            <person name="Martin F.M."/>
            <person name="Grigoriev I.V."/>
            <person name="Hibbett D.S."/>
        </authorList>
    </citation>
    <scope>NUCLEOTIDE SEQUENCE [LARGE SCALE GENOMIC DNA]</scope>
    <source>
        <strain evidence="10 11">HHB12029</strain>
    </source>
</reference>
<dbReference type="Pfam" id="PF00412">
    <property type="entry name" value="LIM"/>
    <property type="match status" value="2"/>
</dbReference>
<feature type="region of interest" description="Disordered" evidence="8">
    <location>
        <begin position="74"/>
        <end position="187"/>
    </location>
</feature>
<keyword evidence="5 7" id="KW-0440">LIM domain</keyword>
<evidence type="ECO:0000256" key="7">
    <source>
        <dbReference type="PROSITE-ProRule" id="PRU00125"/>
    </source>
</evidence>
<keyword evidence="6" id="KW-0539">Nucleus</keyword>
<dbReference type="InterPro" id="IPR001781">
    <property type="entry name" value="Znf_LIM"/>
</dbReference>
<evidence type="ECO:0000256" key="5">
    <source>
        <dbReference type="ARBA" id="ARBA00023038"/>
    </source>
</evidence>
<dbReference type="GO" id="GO:0005737">
    <property type="term" value="C:cytoplasm"/>
    <property type="evidence" value="ECO:0007669"/>
    <property type="project" value="TreeGrafter"/>
</dbReference>
<feature type="domain" description="LIM zinc-binding" evidence="9">
    <location>
        <begin position="7"/>
        <end position="68"/>
    </location>
</feature>
<dbReference type="GO" id="GO:0030695">
    <property type="term" value="F:GTPase regulator activity"/>
    <property type="evidence" value="ECO:0007669"/>
    <property type="project" value="UniProtKB-ARBA"/>
</dbReference>
<protein>
    <submittedName>
        <fullName evidence="10">LIM-domain-containing protein</fullName>
    </submittedName>
</protein>
<dbReference type="Gene3D" id="2.10.110.10">
    <property type="entry name" value="Cysteine Rich Protein"/>
    <property type="match status" value="2"/>
</dbReference>
<dbReference type="GO" id="GO:0030036">
    <property type="term" value="P:actin cytoskeleton organization"/>
    <property type="evidence" value="ECO:0007669"/>
    <property type="project" value="TreeGrafter"/>
</dbReference>
<dbReference type="PANTHER" id="PTHR24215">
    <property type="entry name" value="RHO-GTPASE-ACTIVATING PROTEIN LRG1"/>
    <property type="match status" value="1"/>
</dbReference>
<evidence type="ECO:0000259" key="9">
    <source>
        <dbReference type="PROSITE" id="PS50023"/>
    </source>
</evidence>
<name>A0A165G9T2_EXIGL</name>
<accession>A0A165G9T2</accession>
<dbReference type="Proteomes" id="UP000077266">
    <property type="component" value="Unassembled WGS sequence"/>
</dbReference>
<evidence type="ECO:0000256" key="2">
    <source>
        <dbReference type="ARBA" id="ARBA00022723"/>
    </source>
</evidence>
<evidence type="ECO:0000313" key="10">
    <source>
        <dbReference type="EMBL" id="KZV90198.1"/>
    </source>
</evidence>
<dbReference type="GO" id="GO:0005634">
    <property type="term" value="C:nucleus"/>
    <property type="evidence" value="ECO:0007669"/>
    <property type="project" value="UniProtKB-SubCell"/>
</dbReference>
<keyword evidence="2 7" id="KW-0479">Metal-binding</keyword>
<dbReference type="SUPFAM" id="SSF57716">
    <property type="entry name" value="Glucocorticoid receptor-like (DNA-binding domain)"/>
    <property type="match status" value="4"/>
</dbReference>
<dbReference type="PROSITE" id="PS50023">
    <property type="entry name" value="LIM_DOMAIN_2"/>
    <property type="match status" value="2"/>
</dbReference>
<evidence type="ECO:0000313" key="11">
    <source>
        <dbReference type="Proteomes" id="UP000077266"/>
    </source>
</evidence>
<dbReference type="STRING" id="1314781.A0A165G9T2"/>
<gene>
    <name evidence="10" type="ORF">EXIGLDRAFT_720597</name>
</gene>